<dbReference type="SUPFAM" id="SSF55620">
    <property type="entry name" value="Tetrahydrobiopterin biosynthesis enzymes-like"/>
    <property type="match status" value="1"/>
</dbReference>
<comment type="pathway">
    <text evidence="2">Purine metabolism; 7-cyano-7-deazaguanine biosynthesis.</text>
</comment>
<evidence type="ECO:0000256" key="5">
    <source>
        <dbReference type="ARBA" id="ARBA00018141"/>
    </source>
</evidence>
<evidence type="ECO:0000256" key="8">
    <source>
        <dbReference type="ARBA" id="ARBA00023239"/>
    </source>
</evidence>
<proteinExistence type="inferred from homology"/>
<dbReference type="InterPro" id="IPR007115">
    <property type="entry name" value="6-PTP_synth/QueD"/>
</dbReference>
<dbReference type="InterPro" id="IPR038418">
    <property type="entry name" value="6-PTP_synth/QueD_sf"/>
</dbReference>
<keyword evidence="8" id="KW-0456">Lyase</keyword>
<comment type="similarity">
    <text evidence="3">Belongs to the PTPS family. QueD subfamily.</text>
</comment>
<dbReference type="AlphaFoldDB" id="A0A809RFV5"/>
<evidence type="ECO:0000256" key="7">
    <source>
        <dbReference type="ARBA" id="ARBA00022833"/>
    </source>
</evidence>
<dbReference type="PANTHER" id="PTHR12589">
    <property type="entry name" value="PYRUVOYL TETRAHYDROBIOPTERIN SYNTHASE"/>
    <property type="match status" value="1"/>
</dbReference>
<dbReference type="GO" id="GO:0070497">
    <property type="term" value="F:6-carboxytetrahydropterin synthase activity"/>
    <property type="evidence" value="ECO:0007669"/>
    <property type="project" value="UniProtKB-EC"/>
</dbReference>
<dbReference type="Pfam" id="PF01242">
    <property type="entry name" value="PTPS"/>
    <property type="match status" value="1"/>
</dbReference>
<dbReference type="UniPathway" id="UPA00391"/>
<dbReference type="EC" id="4.1.2.50" evidence="4"/>
<protein>
    <recommendedName>
        <fullName evidence="5">6-carboxy-5,6,7,8-tetrahydropterin synthase</fullName>
        <ecNumber evidence="4">4.1.2.50</ecNumber>
    </recommendedName>
    <alternativeName>
        <fullName evidence="9">Queuosine biosynthesis protein QueD</fullName>
    </alternativeName>
</protein>
<evidence type="ECO:0000313" key="12">
    <source>
        <dbReference type="Proteomes" id="UP000662873"/>
    </source>
</evidence>
<evidence type="ECO:0000256" key="6">
    <source>
        <dbReference type="ARBA" id="ARBA00022723"/>
    </source>
</evidence>
<sequence>MLSQHPERCRFPHGHTRTIEVVVTSDRLDANGMVVDFKVLKLALESVIDKLDHSLAVNSSDPRIGPLLSQFGEGLLLFENEEPTTEAMARRLFEQIACILMEGYASPEEGGPHYRIPPGGVRLERVRVWETPSCWAEYGI</sequence>
<dbReference type="KEGG" id="npy:NPRO_09300"/>
<dbReference type="Gene3D" id="3.30.479.10">
    <property type="entry name" value="6-pyruvoyl tetrahydropterin synthase/QueD"/>
    <property type="match status" value="1"/>
</dbReference>
<evidence type="ECO:0000313" key="11">
    <source>
        <dbReference type="EMBL" id="BBO23335.1"/>
    </source>
</evidence>
<evidence type="ECO:0000256" key="9">
    <source>
        <dbReference type="ARBA" id="ARBA00031449"/>
    </source>
</evidence>
<organism evidence="11 12">
    <name type="scientific">Candidatus Nitrosymbiomonas proteolyticus</name>
    <dbReference type="NCBI Taxonomy" id="2608984"/>
    <lineage>
        <taxon>Bacteria</taxon>
        <taxon>Bacillati</taxon>
        <taxon>Armatimonadota</taxon>
        <taxon>Armatimonadota incertae sedis</taxon>
        <taxon>Candidatus Nitrosymbiomonas</taxon>
    </lineage>
</organism>
<evidence type="ECO:0000256" key="2">
    <source>
        <dbReference type="ARBA" id="ARBA00005061"/>
    </source>
</evidence>
<gene>
    <name evidence="11" type="ORF">NPRO_09300</name>
</gene>
<dbReference type="GO" id="GO:0046872">
    <property type="term" value="F:metal ion binding"/>
    <property type="evidence" value="ECO:0007669"/>
    <property type="project" value="UniProtKB-KW"/>
</dbReference>
<name>A0A809RFV5_9BACT</name>
<evidence type="ECO:0000256" key="3">
    <source>
        <dbReference type="ARBA" id="ARBA00008900"/>
    </source>
</evidence>
<dbReference type="PANTHER" id="PTHR12589:SF7">
    <property type="entry name" value="6-PYRUVOYL TETRAHYDROBIOPTERIN SYNTHASE"/>
    <property type="match status" value="1"/>
</dbReference>
<evidence type="ECO:0000256" key="10">
    <source>
        <dbReference type="ARBA" id="ARBA00048807"/>
    </source>
</evidence>
<reference evidence="11" key="1">
    <citation type="journal article" name="DNA Res.">
        <title>The physiological potential of anammox bacteria as revealed by their core genome structure.</title>
        <authorList>
            <person name="Okubo T."/>
            <person name="Toyoda A."/>
            <person name="Fukuhara K."/>
            <person name="Uchiyama I."/>
            <person name="Harigaya Y."/>
            <person name="Kuroiwa M."/>
            <person name="Suzuki T."/>
            <person name="Murakami Y."/>
            <person name="Suwa Y."/>
            <person name="Takami H."/>
        </authorList>
    </citation>
    <scope>NUCLEOTIDE SEQUENCE</scope>
    <source>
        <strain evidence="11">317325-2</strain>
    </source>
</reference>
<keyword evidence="6" id="KW-0479">Metal-binding</keyword>
<comment type="catalytic activity">
    <reaction evidence="10">
        <text>7,8-dihydroneopterin 3'-triphosphate + H2O = 6-carboxy-5,6,7,8-tetrahydropterin + triphosphate + acetaldehyde + 2 H(+)</text>
        <dbReference type="Rhea" id="RHEA:27966"/>
        <dbReference type="ChEBI" id="CHEBI:15343"/>
        <dbReference type="ChEBI" id="CHEBI:15377"/>
        <dbReference type="ChEBI" id="CHEBI:15378"/>
        <dbReference type="ChEBI" id="CHEBI:18036"/>
        <dbReference type="ChEBI" id="CHEBI:58462"/>
        <dbReference type="ChEBI" id="CHEBI:61032"/>
        <dbReference type="EC" id="4.1.2.50"/>
    </reaction>
</comment>
<evidence type="ECO:0000256" key="1">
    <source>
        <dbReference type="ARBA" id="ARBA00001947"/>
    </source>
</evidence>
<dbReference type="EMBL" id="AP021858">
    <property type="protein sequence ID" value="BBO23335.1"/>
    <property type="molecule type" value="Genomic_DNA"/>
</dbReference>
<comment type="cofactor">
    <cofactor evidence="1">
        <name>Zn(2+)</name>
        <dbReference type="ChEBI" id="CHEBI:29105"/>
    </cofactor>
</comment>
<keyword evidence="7" id="KW-0862">Zinc</keyword>
<accession>A0A809RFV5</accession>
<evidence type="ECO:0000256" key="4">
    <source>
        <dbReference type="ARBA" id="ARBA00012982"/>
    </source>
</evidence>
<dbReference type="Proteomes" id="UP000662873">
    <property type="component" value="Chromosome"/>
</dbReference>